<dbReference type="Proteomes" id="UP000789595">
    <property type="component" value="Unassembled WGS sequence"/>
</dbReference>
<sequence>MKRRAPADAAAPRRSARNDPAQRARVARERAAAQDRREREALDKALEAEARRIQRLPEVAFDAAGAAASPEGLARWKLSAADLEALRGAQDAIAAQIDKMPWAGGSDDGDKRWRGYGLPPGARRRLGAWMGDRFHSFETPLESRAAEAERNWRSCADFVLTEAVEGAARRCAENASKALPAHARELAPANLVALQPNAHAGNRHLPRHLDWPRHDGFGAVIITVAVRGAGTVVLEDREGNIVRFDLPEGHAYCLAGAARHAWLHGVVGSDPDRESLNLRFGLHSHARARAEVYEKWVDAACDAEGPAGDDGRGGGESVALV</sequence>
<accession>A0A8J2T0V0</accession>
<reference evidence="2" key="1">
    <citation type="submission" date="2021-11" db="EMBL/GenBank/DDBJ databases">
        <authorList>
            <consortium name="Genoscope - CEA"/>
            <person name="William W."/>
        </authorList>
    </citation>
    <scope>NUCLEOTIDE SEQUENCE</scope>
</reference>
<evidence type="ECO:0000313" key="2">
    <source>
        <dbReference type="EMBL" id="CAH0380262.1"/>
    </source>
</evidence>
<comment type="caution">
    <text evidence="2">The sequence shown here is derived from an EMBL/GenBank/DDBJ whole genome shotgun (WGS) entry which is preliminary data.</text>
</comment>
<proteinExistence type="predicted"/>
<feature type="region of interest" description="Disordered" evidence="1">
    <location>
        <begin position="1"/>
        <end position="39"/>
    </location>
</feature>
<feature type="compositionally biased region" description="Basic and acidic residues" evidence="1">
    <location>
        <begin position="16"/>
        <end position="39"/>
    </location>
</feature>
<dbReference type="OrthoDB" id="47530at2759"/>
<keyword evidence="3" id="KW-1185">Reference proteome</keyword>
<organism evidence="2 3">
    <name type="scientific">Pelagomonas calceolata</name>
    <dbReference type="NCBI Taxonomy" id="35677"/>
    <lineage>
        <taxon>Eukaryota</taxon>
        <taxon>Sar</taxon>
        <taxon>Stramenopiles</taxon>
        <taxon>Ochrophyta</taxon>
        <taxon>Pelagophyceae</taxon>
        <taxon>Pelagomonadales</taxon>
        <taxon>Pelagomonadaceae</taxon>
        <taxon>Pelagomonas</taxon>
    </lineage>
</organism>
<evidence type="ECO:0000256" key="1">
    <source>
        <dbReference type="SAM" id="MobiDB-lite"/>
    </source>
</evidence>
<dbReference type="SUPFAM" id="SSF51197">
    <property type="entry name" value="Clavaminate synthase-like"/>
    <property type="match status" value="1"/>
</dbReference>
<dbReference type="AlphaFoldDB" id="A0A8J2T0V0"/>
<dbReference type="EMBL" id="CAKKNE010000006">
    <property type="protein sequence ID" value="CAH0380262.1"/>
    <property type="molecule type" value="Genomic_DNA"/>
</dbReference>
<name>A0A8J2T0V0_9STRA</name>
<evidence type="ECO:0000313" key="3">
    <source>
        <dbReference type="Proteomes" id="UP000789595"/>
    </source>
</evidence>
<gene>
    <name evidence="2" type="ORF">PECAL_6P19030</name>
</gene>
<protein>
    <submittedName>
        <fullName evidence="2">Uncharacterized protein</fullName>
    </submittedName>
</protein>